<accession>A0ABU1Z3C8</accession>
<dbReference type="PROSITE" id="PS00211">
    <property type="entry name" value="ABC_TRANSPORTER_1"/>
    <property type="match status" value="1"/>
</dbReference>
<feature type="compositionally biased region" description="Polar residues" evidence="5">
    <location>
        <begin position="23"/>
        <end position="33"/>
    </location>
</feature>
<comment type="caution">
    <text evidence="7">The sequence shown here is derived from an EMBL/GenBank/DDBJ whole genome shotgun (WGS) entry which is preliminary data.</text>
</comment>
<sequence>MNNPPSSEPSPSDLPASDLSASVPAQRSLADSTADNRIEMERVSVEYDDRRVLDDISLTLDEQRIAIIGLNGSGKSTLVRLINGLVMPTYGRVTVGGACTMKETKRVRRKVGFVFQNPANQIIMPTVGEDMLFGLKNIGIPRGERVERARETLEQLGMGEFYERETHALSGGEQQMIALASVLTMRPETIILDEPTTMLDLLNRHRMRSVIAGLSQRSIVVTHDLELAADAQRVLVVHEGRIVEDGTPADSIAAYRRMCEL</sequence>
<reference evidence="7" key="1">
    <citation type="submission" date="2023-07" db="EMBL/GenBank/DDBJ databases">
        <title>Sequencing the genomes of 1000 actinobacteria strains.</title>
        <authorList>
            <person name="Klenk H.-P."/>
        </authorList>
    </citation>
    <scope>NUCLEOTIDE SEQUENCE</scope>
    <source>
        <strain evidence="7">DSM 13068</strain>
    </source>
</reference>
<feature type="compositionally biased region" description="Low complexity" evidence="5">
    <location>
        <begin position="9"/>
        <end position="22"/>
    </location>
</feature>
<keyword evidence="7" id="KW-0378">Hydrolase</keyword>
<dbReference type="InterPro" id="IPR003439">
    <property type="entry name" value="ABC_transporter-like_ATP-bd"/>
</dbReference>
<dbReference type="Proteomes" id="UP001180715">
    <property type="component" value="Unassembled WGS sequence"/>
</dbReference>
<dbReference type="InterPro" id="IPR003593">
    <property type="entry name" value="AAA+_ATPase"/>
</dbReference>
<dbReference type="CDD" id="cd03225">
    <property type="entry name" value="ABC_cobalt_CbiO_domain1"/>
    <property type="match status" value="1"/>
</dbReference>
<name>A0ABU1Z3C8_9MICC</name>
<dbReference type="EMBL" id="JAVDXX010000001">
    <property type="protein sequence ID" value="MDR7294511.1"/>
    <property type="molecule type" value="Genomic_DNA"/>
</dbReference>
<dbReference type="SUPFAM" id="SSF52540">
    <property type="entry name" value="P-loop containing nucleoside triphosphate hydrolases"/>
    <property type="match status" value="1"/>
</dbReference>
<evidence type="ECO:0000313" key="8">
    <source>
        <dbReference type="Proteomes" id="UP001180715"/>
    </source>
</evidence>
<evidence type="ECO:0000256" key="3">
    <source>
        <dbReference type="ARBA" id="ARBA00022741"/>
    </source>
</evidence>
<evidence type="ECO:0000259" key="6">
    <source>
        <dbReference type="PROSITE" id="PS50893"/>
    </source>
</evidence>
<evidence type="ECO:0000256" key="5">
    <source>
        <dbReference type="SAM" id="MobiDB-lite"/>
    </source>
</evidence>
<dbReference type="EC" id="3.6.3.-" evidence="7"/>
<dbReference type="Pfam" id="PF00005">
    <property type="entry name" value="ABC_tran"/>
    <property type="match status" value="1"/>
</dbReference>
<feature type="region of interest" description="Disordered" evidence="5">
    <location>
        <begin position="1"/>
        <end position="35"/>
    </location>
</feature>
<dbReference type="InterPro" id="IPR027417">
    <property type="entry name" value="P-loop_NTPase"/>
</dbReference>
<dbReference type="GO" id="GO:0005524">
    <property type="term" value="F:ATP binding"/>
    <property type="evidence" value="ECO:0007669"/>
    <property type="project" value="UniProtKB-KW"/>
</dbReference>
<keyword evidence="2" id="KW-0813">Transport</keyword>
<dbReference type="InterPro" id="IPR050095">
    <property type="entry name" value="ECF_ABC_transporter_ATP-bd"/>
</dbReference>
<organism evidence="7 8">
    <name type="scientific">Pseudoglutamicibacter albus</name>
    <dbReference type="NCBI Taxonomy" id="98671"/>
    <lineage>
        <taxon>Bacteria</taxon>
        <taxon>Bacillati</taxon>
        <taxon>Actinomycetota</taxon>
        <taxon>Actinomycetes</taxon>
        <taxon>Micrococcales</taxon>
        <taxon>Micrococcaceae</taxon>
        <taxon>Pseudoglutamicibacter</taxon>
    </lineage>
</organism>
<evidence type="ECO:0000313" key="7">
    <source>
        <dbReference type="EMBL" id="MDR7294511.1"/>
    </source>
</evidence>
<dbReference type="PANTHER" id="PTHR43553">
    <property type="entry name" value="HEAVY METAL TRANSPORTER"/>
    <property type="match status" value="1"/>
</dbReference>
<dbReference type="InterPro" id="IPR015856">
    <property type="entry name" value="ABC_transpr_CbiO/EcfA_su"/>
</dbReference>
<keyword evidence="3" id="KW-0547">Nucleotide-binding</keyword>
<evidence type="ECO:0000256" key="1">
    <source>
        <dbReference type="ARBA" id="ARBA00005417"/>
    </source>
</evidence>
<dbReference type="RefSeq" id="WP_310248350.1">
    <property type="nucleotide sequence ID" value="NZ_JAVDXX010000001.1"/>
</dbReference>
<dbReference type="PANTHER" id="PTHR43553:SF24">
    <property type="entry name" value="ENERGY-COUPLING FACTOR TRANSPORTER ATP-BINDING PROTEIN ECFA1"/>
    <property type="match status" value="1"/>
</dbReference>
<dbReference type="SMART" id="SM00382">
    <property type="entry name" value="AAA"/>
    <property type="match status" value="1"/>
</dbReference>
<protein>
    <submittedName>
        <fullName evidence="7">Biotin transport system ATP-binding protein</fullName>
        <ecNumber evidence="7">3.6.3.-</ecNumber>
    </submittedName>
</protein>
<evidence type="ECO:0000256" key="2">
    <source>
        <dbReference type="ARBA" id="ARBA00022448"/>
    </source>
</evidence>
<dbReference type="GO" id="GO:0016787">
    <property type="term" value="F:hydrolase activity"/>
    <property type="evidence" value="ECO:0007669"/>
    <property type="project" value="UniProtKB-KW"/>
</dbReference>
<feature type="domain" description="ABC transporter" evidence="6">
    <location>
        <begin position="38"/>
        <end position="261"/>
    </location>
</feature>
<dbReference type="PROSITE" id="PS50893">
    <property type="entry name" value="ABC_TRANSPORTER_2"/>
    <property type="match status" value="1"/>
</dbReference>
<dbReference type="InterPro" id="IPR017871">
    <property type="entry name" value="ABC_transporter-like_CS"/>
</dbReference>
<comment type="similarity">
    <text evidence="1">Belongs to the ABC transporter superfamily.</text>
</comment>
<dbReference type="Gene3D" id="3.40.50.300">
    <property type="entry name" value="P-loop containing nucleotide triphosphate hydrolases"/>
    <property type="match status" value="1"/>
</dbReference>
<evidence type="ECO:0000256" key="4">
    <source>
        <dbReference type="ARBA" id="ARBA00022840"/>
    </source>
</evidence>
<proteinExistence type="inferred from homology"/>
<keyword evidence="8" id="KW-1185">Reference proteome</keyword>
<gene>
    <name evidence="7" type="ORF">J2S67_001779</name>
</gene>
<keyword evidence="4 7" id="KW-0067">ATP-binding</keyword>